<dbReference type="AlphaFoldDB" id="A0A6N2UQP0"/>
<reference evidence="2" key="1">
    <citation type="submission" date="2019-11" db="EMBL/GenBank/DDBJ databases">
        <authorList>
            <person name="Feng L."/>
        </authorList>
    </citation>
    <scope>NUCLEOTIDE SEQUENCE</scope>
    <source>
        <strain evidence="2">BhanseniiLFYP23</strain>
    </source>
</reference>
<accession>A0A6N2UQP0</accession>
<keyword evidence="1" id="KW-0472">Membrane</keyword>
<protein>
    <submittedName>
        <fullName evidence="2">Uncharacterized protein</fullName>
    </submittedName>
</protein>
<keyword evidence="1" id="KW-1133">Transmembrane helix</keyword>
<gene>
    <name evidence="2" type="ORF">BHLFYP23_00589</name>
</gene>
<name>A0A6N2UQP0_BLAHA</name>
<sequence>MKKIISKIKYHSAIFFPVISTILLLMADKKYKIFLEIPENKIEILVGIIISIVGIFLTILTIYLSFPKTDIIKQRMKNTGHNHILLSNICVGIIILSISLIIWLFTNQYRIVVCLFCAGLVNLLITGYYILVLSDIS</sequence>
<feature type="transmembrane region" description="Helical" evidence="1">
    <location>
        <begin position="12"/>
        <end position="27"/>
    </location>
</feature>
<organism evidence="2">
    <name type="scientific">Blautia hansenii</name>
    <name type="common">Ruminococcus hansenii</name>
    <dbReference type="NCBI Taxonomy" id="1322"/>
    <lineage>
        <taxon>Bacteria</taxon>
        <taxon>Bacillati</taxon>
        <taxon>Bacillota</taxon>
        <taxon>Clostridia</taxon>
        <taxon>Lachnospirales</taxon>
        <taxon>Lachnospiraceae</taxon>
        <taxon>Blautia</taxon>
    </lineage>
</organism>
<evidence type="ECO:0000313" key="2">
    <source>
        <dbReference type="EMBL" id="VYT20189.1"/>
    </source>
</evidence>
<keyword evidence="1" id="KW-0812">Transmembrane</keyword>
<dbReference type="EMBL" id="CACRSY010000014">
    <property type="protein sequence ID" value="VYT20189.1"/>
    <property type="molecule type" value="Genomic_DNA"/>
</dbReference>
<feature type="transmembrane region" description="Helical" evidence="1">
    <location>
        <begin position="84"/>
        <end position="103"/>
    </location>
</feature>
<evidence type="ECO:0000256" key="1">
    <source>
        <dbReference type="SAM" id="Phobius"/>
    </source>
</evidence>
<feature type="transmembrane region" description="Helical" evidence="1">
    <location>
        <begin position="42"/>
        <end position="64"/>
    </location>
</feature>
<dbReference type="RefSeq" id="WP_156342538.1">
    <property type="nucleotide sequence ID" value="NZ_CACRSY010000014.1"/>
</dbReference>
<proteinExistence type="predicted"/>
<feature type="transmembrane region" description="Helical" evidence="1">
    <location>
        <begin position="109"/>
        <end position="131"/>
    </location>
</feature>